<dbReference type="RefSeq" id="XP_041288724.1">
    <property type="nucleotide sequence ID" value="XM_041434080.1"/>
</dbReference>
<organism evidence="1 2">
    <name type="scientific">Suillus discolor</name>
    <dbReference type="NCBI Taxonomy" id="1912936"/>
    <lineage>
        <taxon>Eukaryota</taxon>
        <taxon>Fungi</taxon>
        <taxon>Dikarya</taxon>
        <taxon>Basidiomycota</taxon>
        <taxon>Agaricomycotina</taxon>
        <taxon>Agaricomycetes</taxon>
        <taxon>Agaricomycetidae</taxon>
        <taxon>Boletales</taxon>
        <taxon>Suillineae</taxon>
        <taxon>Suillaceae</taxon>
        <taxon>Suillus</taxon>
    </lineage>
</organism>
<protein>
    <submittedName>
        <fullName evidence="1">Uncharacterized protein</fullName>
    </submittedName>
</protein>
<dbReference type="Proteomes" id="UP000823399">
    <property type="component" value="Unassembled WGS sequence"/>
</dbReference>
<dbReference type="EMBL" id="JABBWM010000063">
    <property type="protein sequence ID" value="KAG2097966.1"/>
    <property type="molecule type" value="Genomic_DNA"/>
</dbReference>
<dbReference type="OrthoDB" id="2686178at2759"/>
<accession>A0A9P7F0C4</accession>
<reference evidence="1" key="1">
    <citation type="journal article" date="2020" name="New Phytol.">
        <title>Comparative genomics reveals dynamic genome evolution in host specialist ectomycorrhizal fungi.</title>
        <authorList>
            <person name="Lofgren L.A."/>
            <person name="Nguyen N.H."/>
            <person name="Vilgalys R."/>
            <person name="Ruytinx J."/>
            <person name="Liao H.L."/>
            <person name="Branco S."/>
            <person name="Kuo A."/>
            <person name="LaButti K."/>
            <person name="Lipzen A."/>
            <person name="Andreopoulos W."/>
            <person name="Pangilinan J."/>
            <person name="Riley R."/>
            <person name="Hundley H."/>
            <person name="Na H."/>
            <person name="Barry K."/>
            <person name="Grigoriev I.V."/>
            <person name="Stajich J.E."/>
            <person name="Kennedy P.G."/>
        </authorList>
    </citation>
    <scope>NUCLEOTIDE SEQUENCE</scope>
    <source>
        <strain evidence="1">FC423</strain>
    </source>
</reference>
<dbReference type="GeneID" id="64696339"/>
<sequence>MFMIAIARCCPESVDSTIDSGITSYTYCSFWQVEAATIIVLEYSTFLPYKSKGSELVESAVDYYLKSPMVVTVAKVAKEICRQDHHGEELGKKILEFILENRLCSTVIPKVSFYTFEHPAASMFSLTLYVQSDETERRKYSFVHPVRKLVPGPGLAIEKLGARQ</sequence>
<proteinExistence type="predicted"/>
<gene>
    <name evidence="1" type="ORF">F5147DRAFT_656206</name>
</gene>
<comment type="caution">
    <text evidence="1">The sequence shown here is derived from an EMBL/GenBank/DDBJ whole genome shotgun (WGS) entry which is preliminary data.</text>
</comment>
<evidence type="ECO:0000313" key="2">
    <source>
        <dbReference type="Proteomes" id="UP000823399"/>
    </source>
</evidence>
<name>A0A9P7F0C4_9AGAM</name>
<evidence type="ECO:0000313" key="1">
    <source>
        <dbReference type="EMBL" id="KAG2097966.1"/>
    </source>
</evidence>
<dbReference type="AlphaFoldDB" id="A0A9P7F0C4"/>
<keyword evidence="2" id="KW-1185">Reference proteome</keyword>